<feature type="chain" id="PRO_5035168724" description="NOA1/YqeH-like C-terminal domain-containing protein" evidence="2">
    <location>
        <begin position="20"/>
        <end position="649"/>
    </location>
</feature>
<dbReference type="InterPro" id="IPR027417">
    <property type="entry name" value="P-loop_NTPase"/>
</dbReference>
<gene>
    <name evidence="4" type="ORF">KFE25_005351</name>
</gene>
<evidence type="ECO:0000259" key="3">
    <source>
        <dbReference type="Pfam" id="PF21516"/>
    </source>
</evidence>
<dbReference type="AlphaFoldDB" id="A0A8J5XJP0"/>
<dbReference type="InterPro" id="IPR048422">
    <property type="entry name" value="NOA1/YqeH-like_C"/>
</dbReference>
<keyword evidence="5" id="KW-1185">Reference proteome</keyword>
<evidence type="ECO:0000256" key="2">
    <source>
        <dbReference type="SAM" id="SignalP"/>
    </source>
</evidence>
<evidence type="ECO:0000256" key="1">
    <source>
        <dbReference type="SAM" id="MobiDB-lite"/>
    </source>
</evidence>
<organism evidence="4 5">
    <name type="scientific">Diacronema lutheri</name>
    <name type="common">Unicellular marine alga</name>
    <name type="synonym">Monochrysis lutheri</name>
    <dbReference type="NCBI Taxonomy" id="2081491"/>
    <lineage>
        <taxon>Eukaryota</taxon>
        <taxon>Haptista</taxon>
        <taxon>Haptophyta</taxon>
        <taxon>Pavlovophyceae</taxon>
        <taxon>Pavlovales</taxon>
        <taxon>Pavlovaceae</taxon>
        <taxon>Diacronema</taxon>
    </lineage>
</organism>
<comment type="caution">
    <text evidence="4">The sequence shown here is derived from an EMBL/GenBank/DDBJ whole genome shotgun (WGS) entry which is preliminary data.</text>
</comment>
<dbReference type="OMA" id="PSHCCGC"/>
<dbReference type="Gene3D" id="3.40.50.300">
    <property type="entry name" value="P-loop containing nucleotide triphosphate hydrolases"/>
    <property type="match status" value="1"/>
</dbReference>
<dbReference type="InterPro" id="IPR052807">
    <property type="entry name" value="Mito_transl_resp_regulator"/>
</dbReference>
<feature type="compositionally biased region" description="Acidic residues" evidence="1">
    <location>
        <begin position="96"/>
        <end position="109"/>
    </location>
</feature>
<evidence type="ECO:0000313" key="4">
    <source>
        <dbReference type="EMBL" id="KAG8465781.1"/>
    </source>
</evidence>
<keyword evidence="2" id="KW-0732">Signal</keyword>
<dbReference type="OrthoDB" id="1696305at2759"/>
<feature type="domain" description="NOA1/YqeH-like C-terminal" evidence="3">
    <location>
        <begin position="517"/>
        <end position="613"/>
    </location>
</feature>
<dbReference type="Pfam" id="PF21516">
    <property type="entry name" value="YqeH-like_C"/>
    <property type="match status" value="1"/>
</dbReference>
<feature type="compositionally biased region" description="Low complexity" evidence="1">
    <location>
        <begin position="374"/>
        <end position="391"/>
    </location>
</feature>
<proteinExistence type="predicted"/>
<dbReference type="SUPFAM" id="SSF52540">
    <property type="entry name" value="P-loop containing nucleoside triphosphate hydrolases"/>
    <property type="match status" value="1"/>
</dbReference>
<dbReference type="PANTHER" id="PTHR46406:SF1">
    <property type="entry name" value="NITRIC OXIDE-ASSOCIATED PROTEIN 1"/>
    <property type="match status" value="1"/>
</dbReference>
<feature type="region of interest" description="Disordered" evidence="1">
    <location>
        <begin position="362"/>
        <end position="391"/>
    </location>
</feature>
<sequence>MRAWTAGFMLASVATRAASGAVASRCGGACARAPALVRQCARALASGGSARGARGARGAAGGLGGAKIIVHGDRWTPPEPMSEGSPRVQTAEYNFFDDADDDNDDDDDVTGARAARGARRAAPRQPRAPDARPAALGATLDVQLGRCAGCGVTLQANEEGAPGFLPRAHLERSERVGHRVVCTRCHGLLHQNSADKEVRVGHSAREELSPRRFEQLLEACLLGHDARSPSGVVAPSSAGCGLIVYLVDLFDLEGSALHTLPELVGETPLILVGTKADTLPPGTSFPRIDKWLRTACRERLGALEPAEVHLISAATGRGVAALGAAVMRWAERVRDRGDVYVVGAANVGKSSLINALIDPSAGKRRRRPVGPKGGLAASADAPVDAHAADEAQGAEVVEEEAMGDGADDGTALDLAQARALAKASAPVLLTASHLPGTTLQPVRVRCRDGLVIYDTPGLVQAGQLATLLTPQEVSLLLPRAPVKPAQLSLGRGKCLLLGGLARVDVLESGFAQAVVLAAHVAPALTLHPTSLERADAVRAQHCGAMLTPPLGGAERLRALGDLETTDIEVEGVGFRRAAADIAIGGIGWLAVVGDGLIRLRVHAPKGVRVVPREPLNPNIDGTRGNARFTGTRVVAPREKRRGGGAGRGR</sequence>
<feature type="region of interest" description="Disordered" evidence="1">
    <location>
        <begin position="96"/>
        <end position="133"/>
    </location>
</feature>
<accession>A0A8J5XJP0</accession>
<dbReference type="EMBL" id="JAGTXO010000009">
    <property type="protein sequence ID" value="KAG8465781.1"/>
    <property type="molecule type" value="Genomic_DNA"/>
</dbReference>
<protein>
    <recommendedName>
        <fullName evidence="3">NOA1/YqeH-like C-terminal domain-containing protein</fullName>
    </recommendedName>
</protein>
<evidence type="ECO:0000313" key="5">
    <source>
        <dbReference type="Proteomes" id="UP000751190"/>
    </source>
</evidence>
<reference evidence="4" key="1">
    <citation type="submission" date="2021-05" db="EMBL/GenBank/DDBJ databases">
        <title>The genome of the haptophyte Pavlova lutheri (Diacronema luteri, Pavlovales) - a model for lipid biosynthesis in eukaryotic algae.</title>
        <authorList>
            <person name="Hulatt C.J."/>
            <person name="Posewitz M.C."/>
        </authorList>
    </citation>
    <scope>NUCLEOTIDE SEQUENCE</scope>
    <source>
        <strain evidence="4">NIVA-4/92</strain>
    </source>
</reference>
<dbReference type="CDD" id="cd01855">
    <property type="entry name" value="YqeH"/>
    <property type="match status" value="1"/>
</dbReference>
<feature type="signal peptide" evidence="2">
    <location>
        <begin position="1"/>
        <end position="19"/>
    </location>
</feature>
<dbReference type="PANTHER" id="PTHR46406">
    <property type="entry name" value="NITRIC OXIDE-ASSOCIATED PROTEIN 1"/>
    <property type="match status" value="1"/>
</dbReference>
<dbReference type="Proteomes" id="UP000751190">
    <property type="component" value="Unassembled WGS sequence"/>
</dbReference>
<name>A0A8J5XJP0_DIALT</name>